<evidence type="ECO:0000256" key="1">
    <source>
        <dbReference type="SAM" id="Coils"/>
    </source>
</evidence>
<gene>
    <name evidence="2" type="ORF">A0H76_2518</name>
</gene>
<dbReference type="AlphaFoldDB" id="A0A1X0QF31"/>
<dbReference type="Proteomes" id="UP000192501">
    <property type="component" value="Unassembled WGS sequence"/>
</dbReference>
<protein>
    <submittedName>
        <fullName evidence="2">Uncharacterized protein</fullName>
    </submittedName>
</protein>
<feature type="coiled-coil region" evidence="1">
    <location>
        <begin position="13"/>
        <end position="47"/>
    </location>
</feature>
<organism evidence="2 3">
    <name type="scientific">Hepatospora eriocheir</name>
    <dbReference type="NCBI Taxonomy" id="1081669"/>
    <lineage>
        <taxon>Eukaryota</taxon>
        <taxon>Fungi</taxon>
        <taxon>Fungi incertae sedis</taxon>
        <taxon>Microsporidia</taxon>
        <taxon>Hepatosporidae</taxon>
        <taxon>Hepatospora</taxon>
    </lineage>
</organism>
<accession>A0A1X0QF31</accession>
<dbReference type="GO" id="GO:0016192">
    <property type="term" value="P:vesicle-mediated transport"/>
    <property type="evidence" value="ECO:0007669"/>
    <property type="project" value="InterPro"/>
</dbReference>
<dbReference type="SUPFAM" id="SSF47661">
    <property type="entry name" value="t-snare proteins"/>
    <property type="match status" value="1"/>
</dbReference>
<dbReference type="InterPro" id="IPR010989">
    <property type="entry name" value="SNARE"/>
</dbReference>
<dbReference type="GO" id="GO:0016020">
    <property type="term" value="C:membrane"/>
    <property type="evidence" value="ECO:0007669"/>
    <property type="project" value="InterPro"/>
</dbReference>
<reference evidence="2 3" key="1">
    <citation type="journal article" date="2017" name="Environ. Microbiol.">
        <title>Decay of the glycolytic pathway and adaptation to intranuclear parasitism within Enterocytozoonidae microsporidia.</title>
        <authorList>
            <person name="Wiredu Boakye D."/>
            <person name="Jaroenlak P."/>
            <person name="Prachumwat A."/>
            <person name="Williams T.A."/>
            <person name="Bateman K.S."/>
            <person name="Itsathitphaisarn O."/>
            <person name="Sritunyalucksana K."/>
            <person name="Paszkiewicz K.H."/>
            <person name="Moore K.A."/>
            <person name="Stentiford G.D."/>
            <person name="Williams B.A."/>
        </authorList>
    </citation>
    <scope>NUCLEOTIDE SEQUENCE [LARGE SCALE GENOMIC DNA]</scope>
    <source>
        <strain evidence="3">canceri</strain>
    </source>
</reference>
<keyword evidence="1" id="KW-0175">Coiled coil</keyword>
<comment type="caution">
    <text evidence="2">The sequence shown here is derived from an EMBL/GenBank/DDBJ whole genome shotgun (WGS) entry which is preliminary data.</text>
</comment>
<name>A0A1X0QF31_9MICR</name>
<dbReference type="EMBL" id="LTAI01000698">
    <property type="protein sequence ID" value="ORD98428.1"/>
    <property type="molecule type" value="Genomic_DNA"/>
</dbReference>
<proteinExistence type="predicted"/>
<dbReference type="Gene3D" id="1.20.58.70">
    <property type="match status" value="1"/>
</dbReference>
<evidence type="ECO:0000313" key="3">
    <source>
        <dbReference type="Proteomes" id="UP000192501"/>
    </source>
</evidence>
<dbReference type="VEuPathDB" id="MicrosporidiaDB:A0H76_2518"/>
<sequence>MKASTQSDFLIQADKHRNNIKKMRELIEGLERRLKHKQNSVLSSEAEKKENNKIDTLMDLISGKGEETKEWIENSKEEINELKETNENQNNISLKENAVLSISKNLSNQYKKFQSIQYQYNIKKKK</sequence>
<evidence type="ECO:0000313" key="2">
    <source>
        <dbReference type="EMBL" id="ORD98428.1"/>
    </source>
</evidence>